<evidence type="ECO:0000313" key="8">
    <source>
        <dbReference type="EMBL" id="PHM39739.1"/>
    </source>
</evidence>
<evidence type="ECO:0000313" key="9">
    <source>
        <dbReference type="EMBL" id="SFJ70367.1"/>
    </source>
</evidence>
<gene>
    <name evidence="9" type="ORF">SAMN05421680_11429</name>
    <name evidence="8" type="ORF">Xmau_02337</name>
</gene>
<keyword evidence="2 6" id="KW-0288">FMN</keyword>
<dbReference type="NCBIfam" id="TIGR03860">
    <property type="entry name" value="FMN_nitrolo"/>
    <property type="match status" value="1"/>
</dbReference>
<comment type="similarity">
    <text evidence="5">Belongs to the NtaA/SnaA/DszA monooxygenase family.</text>
</comment>
<protein>
    <submittedName>
        <fullName evidence="8 9">Monooxygenase</fullName>
    </submittedName>
</protein>
<proteinExistence type="inferred from homology"/>
<dbReference type="CDD" id="cd01095">
    <property type="entry name" value="Nitrilotriacetate_monoxgenase"/>
    <property type="match status" value="1"/>
</dbReference>
<feature type="domain" description="Luciferase-like" evidence="7">
    <location>
        <begin position="31"/>
        <end position="375"/>
    </location>
</feature>
<evidence type="ECO:0000256" key="5">
    <source>
        <dbReference type="ARBA" id="ARBA00033748"/>
    </source>
</evidence>
<dbReference type="SUPFAM" id="SSF51679">
    <property type="entry name" value="Bacterial luciferase-like"/>
    <property type="match status" value="1"/>
</dbReference>
<dbReference type="AlphaFoldDB" id="A0A1I3TLG2"/>
<dbReference type="RefSeq" id="WP_211284495.1">
    <property type="nucleotide sequence ID" value="NZ_CAWNQB010000078.1"/>
</dbReference>
<reference evidence="10" key="1">
    <citation type="submission" date="2016-10" db="EMBL/GenBank/DDBJ databases">
        <authorList>
            <person name="Varghese N."/>
            <person name="Submissions S."/>
        </authorList>
    </citation>
    <scope>NUCLEOTIDE SEQUENCE [LARGE SCALE GENOMIC DNA]</scope>
    <source>
        <strain evidence="10">DSM 17908</strain>
    </source>
</reference>
<evidence type="ECO:0000259" key="7">
    <source>
        <dbReference type="Pfam" id="PF00296"/>
    </source>
</evidence>
<dbReference type="EMBL" id="NITY01000008">
    <property type="protein sequence ID" value="PHM39739.1"/>
    <property type="molecule type" value="Genomic_DNA"/>
</dbReference>
<feature type="binding site" evidence="6">
    <location>
        <position position="93"/>
    </location>
    <ligand>
        <name>FMN</name>
        <dbReference type="ChEBI" id="CHEBI:58210"/>
    </ligand>
</feature>
<sequence length="432" mass="48494">MSSTRIMHLNCHIVGVGQHPAGWRTQKDTQAFINPHFYQKIAKLAELGKFDALFFSDSLALHGHAHGPSQMLDPLIVSASLLPVTKHIGFICTASTTFSDPFILARQFLTLDHLSHGRMGWNAVTTYNPAASKNFGKTSLPSASERYTRAEEFVQVAIKLWRSWEKDALVANAKSGVFADPSKVNSIDHHGQYYAVKGPLTLPRSPQGIPLLVQSGSSEAGQEMATKYADVVFTSQTSFERAKHFYHQMKTKVKTKKRSENSLKILPGLFPVIGSTLAEAQARKARMDELRNVDEDIIMLSRQLGLEPDDLKLHQPLPYHLIEKSSKDIISKGFSSEIIKLARAGNLTVYQLILQNMGMHRMVLGTPEMIADDMEKWFLENAADGFNLNFDAFPDALQVMVEHVIPLLQKRNLFRFDYTEHTIRERFGVACE</sequence>
<dbReference type="Proteomes" id="UP000198919">
    <property type="component" value="Unassembled WGS sequence"/>
</dbReference>
<dbReference type="EMBL" id="FORG01000014">
    <property type="protein sequence ID" value="SFJ70367.1"/>
    <property type="molecule type" value="Genomic_DNA"/>
</dbReference>
<organism evidence="9 10">
    <name type="scientific">Xenorhabdus mauleonii</name>
    <dbReference type="NCBI Taxonomy" id="351675"/>
    <lineage>
        <taxon>Bacteria</taxon>
        <taxon>Pseudomonadati</taxon>
        <taxon>Pseudomonadota</taxon>
        <taxon>Gammaproteobacteria</taxon>
        <taxon>Enterobacterales</taxon>
        <taxon>Morganellaceae</taxon>
        <taxon>Xenorhabdus</taxon>
    </lineage>
</organism>
<keyword evidence="11" id="KW-1185">Reference proteome</keyword>
<dbReference type="Pfam" id="PF00296">
    <property type="entry name" value="Bac_luciferase"/>
    <property type="match status" value="1"/>
</dbReference>
<feature type="binding site" evidence="6">
    <location>
        <position position="147"/>
    </location>
    <ligand>
        <name>FMN</name>
        <dbReference type="ChEBI" id="CHEBI:58210"/>
    </ligand>
</feature>
<dbReference type="STRING" id="351675.SAMN05421680_11429"/>
<dbReference type="InterPro" id="IPR011251">
    <property type="entry name" value="Luciferase-like_dom"/>
</dbReference>
<dbReference type="InterPro" id="IPR016215">
    <property type="entry name" value="NTA_MOA"/>
</dbReference>
<evidence type="ECO:0000313" key="10">
    <source>
        <dbReference type="Proteomes" id="UP000198919"/>
    </source>
</evidence>
<keyword evidence="4 9" id="KW-0503">Monooxygenase</keyword>
<name>A0A1I3TLG2_9GAMM</name>
<evidence type="ECO:0000313" key="11">
    <source>
        <dbReference type="Proteomes" id="UP000224607"/>
    </source>
</evidence>
<evidence type="ECO:0000256" key="4">
    <source>
        <dbReference type="ARBA" id="ARBA00023033"/>
    </source>
</evidence>
<evidence type="ECO:0000256" key="6">
    <source>
        <dbReference type="PIRSR" id="PIRSR000337-1"/>
    </source>
</evidence>
<dbReference type="Gene3D" id="3.20.20.30">
    <property type="entry name" value="Luciferase-like domain"/>
    <property type="match status" value="1"/>
</dbReference>
<evidence type="ECO:0000256" key="3">
    <source>
        <dbReference type="ARBA" id="ARBA00023002"/>
    </source>
</evidence>
<dbReference type="PIRSF" id="PIRSF000337">
    <property type="entry name" value="NTA_MOA"/>
    <property type="match status" value="1"/>
</dbReference>
<reference evidence="9" key="2">
    <citation type="submission" date="2016-10" db="EMBL/GenBank/DDBJ databases">
        <authorList>
            <person name="de Groot N.N."/>
        </authorList>
    </citation>
    <scope>NUCLEOTIDE SEQUENCE [LARGE SCALE GENOMIC DNA]</scope>
    <source>
        <strain evidence="9">DSM 17908</strain>
    </source>
</reference>
<feature type="binding site" evidence="6">
    <location>
        <position position="57"/>
    </location>
    <ligand>
        <name>FMN</name>
        <dbReference type="ChEBI" id="CHEBI:58210"/>
    </ligand>
</feature>
<keyword evidence="3" id="KW-0560">Oxidoreductase</keyword>
<evidence type="ECO:0000256" key="1">
    <source>
        <dbReference type="ARBA" id="ARBA00022630"/>
    </source>
</evidence>
<dbReference type="GO" id="GO:0016705">
    <property type="term" value="F:oxidoreductase activity, acting on paired donors, with incorporation or reduction of molecular oxygen"/>
    <property type="evidence" value="ECO:0007669"/>
    <property type="project" value="InterPro"/>
</dbReference>
<feature type="binding site" evidence="6">
    <location>
        <position position="217"/>
    </location>
    <ligand>
        <name>FMN</name>
        <dbReference type="ChEBI" id="CHEBI:58210"/>
    </ligand>
</feature>
<feature type="binding site" evidence="6">
    <location>
        <position position="218"/>
    </location>
    <ligand>
        <name>FMN</name>
        <dbReference type="ChEBI" id="CHEBI:58210"/>
    </ligand>
</feature>
<dbReference type="PANTHER" id="PTHR30011">
    <property type="entry name" value="ALKANESULFONATE MONOOXYGENASE-RELATED"/>
    <property type="match status" value="1"/>
</dbReference>
<dbReference type="Proteomes" id="UP000224607">
    <property type="component" value="Unassembled WGS sequence"/>
</dbReference>
<keyword evidence="1 6" id="KW-0285">Flavoprotein</keyword>
<dbReference type="GO" id="GO:0004497">
    <property type="term" value="F:monooxygenase activity"/>
    <property type="evidence" value="ECO:0007669"/>
    <property type="project" value="UniProtKB-KW"/>
</dbReference>
<reference evidence="8 11" key="3">
    <citation type="journal article" date="2017" name="Nat. Microbiol.">
        <title>Natural product diversity associated with the nematode symbionts Photorhabdus and Xenorhabdus.</title>
        <authorList>
            <person name="Tobias N.J."/>
            <person name="Wolff H."/>
            <person name="Djahanschiri B."/>
            <person name="Grundmann F."/>
            <person name="Kronenwerth M."/>
            <person name="Shi Y.M."/>
            <person name="Simonyi S."/>
            <person name="Grun P."/>
            <person name="Shapiro-Ilan D."/>
            <person name="Pidot S.J."/>
            <person name="Stinear T.P."/>
            <person name="Ebersberger I."/>
            <person name="Bode H.B."/>
        </authorList>
    </citation>
    <scope>NUCLEOTIDE SEQUENCE [LARGE SCALE GENOMIC DNA]</scope>
    <source>
        <strain evidence="8 11">DSM 17908</strain>
    </source>
</reference>
<evidence type="ECO:0000256" key="2">
    <source>
        <dbReference type="ARBA" id="ARBA00022643"/>
    </source>
</evidence>
<dbReference type="InterPro" id="IPR036661">
    <property type="entry name" value="Luciferase-like_sf"/>
</dbReference>
<dbReference type="PANTHER" id="PTHR30011:SF16">
    <property type="entry name" value="C2H2 FINGER DOMAIN TRANSCRIPTION FACTOR (EUROFUNG)-RELATED"/>
    <property type="match status" value="1"/>
</dbReference>
<dbReference type="InterPro" id="IPR051260">
    <property type="entry name" value="Diverse_substr_monoxygenases"/>
</dbReference>
<accession>A0A1I3TLG2</accession>